<evidence type="ECO:0000313" key="3">
    <source>
        <dbReference type="WBParaSite" id="HCON_00001370-00001"/>
    </source>
</evidence>
<dbReference type="PANTHER" id="PTHR23404">
    <property type="entry name" value="MOLYBDOPTERIN SYNTHASE RELATED"/>
    <property type="match status" value="1"/>
</dbReference>
<name>A0A7I4XSY9_HAECO</name>
<dbReference type="SUPFAM" id="SSF54690">
    <property type="entry name" value="Molybdopterin synthase subunit MoaE"/>
    <property type="match status" value="1"/>
</dbReference>
<dbReference type="Gene3D" id="3.90.1170.40">
    <property type="entry name" value="Molybdopterin biosynthesis MoaE subunit"/>
    <property type="match status" value="1"/>
</dbReference>
<evidence type="ECO:0000256" key="1">
    <source>
        <dbReference type="SAM" id="MobiDB-lite"/>
    </source>
</evidence>
<organism evidence="2 3">
    <name type="scientific">Haemonchus contortus</name>
    <name type="common">Barber pole worm</name>
    <dbReference type="NCBI Taxonomy" id="6289"/>
    <lineage>
        <taxon>Eukaryota</taxon>
        <taxon>Metazoa</taxon>
        <taxon>Ecdysozoa</taxon>
        <taxon>Nematoda</taxon>
        <taxon>Chromadorea</taxon>
        <taxon>Rhabditida</taxon>
        <taxon>Rhabditina</taxon>
        <taxon>Rhabditomorpha</taxon>
        <taxon>Strongyloidea</taxon>
        <taxon>Trichostrongylidae</taxon>
        <taxon>Haemonchus</taxon>
    </lineage>
</organism>
<dbReference type="WBParaSite" id="HCON_00001370-00001">
    <property type="protein sequence ID" value="HCON_00001370-00001"/>
    <property type="gene ID" value="HCON_00001370"/>
</dbReference>
<evidence type="ECO:0000313" key="2">
    <source>
        <dbReference type="Proteomes" id="UP000025227"/>
    </source>
</evidence>
<reference evidence="3" key="1">
    <citation type="submission" date="2020-12" db="UniProtKB">
        <authorList>
            <consortium name="WormBaseParasite"/>
        </authorList>
    </citation>
    <scope>IDENTIFICATION</scope>
    <source>
        <strain evidence="3">MHco3</strain>
    </source>
</reference>
<dbReference type="OrthoDB" id="5531344at2759"/>
<dbReference type="Pfam" id="PF02391">
    <property type="entry name" value="MoaE"/>
    <property type="match status" value="1"/>
</dbReference>
<dbReference type="Proteomes" id="UP000025227">
    <property type="component" value="Unplaced"/>
</dbReference>
<dbReference type="SUPFAM" id="SSF52540">
    <property type="entry name" value="P-loop containing nucleoside triphosphate hydrolases"/>
    <property type="match status" value="1"/>
</dbReference>
<feature type="region of interest" description="Disordered" evidence="1">
    <location>
        <begin position="390"/>
        <end position="434"/>
    </location>
</feature>
<protein>
    <submittedName>
        <fullName evidence="3">Molybdopterin synthase catalytic subunit</fullName>
    </submittedName>
</protein>
<proteinExistence type="predicted"/>
<accession>A0A7I4XSY9</accession>
<dbReference type="InterPro" id="IPR003448">
    <property type="entry name" value="Mopterin_biosynth_MoaE"/>
</dbReference>
<dbReference type="Gene3D" id="3.40.50.300">
    <property type="entry name" value="P-loop containing nucleotide triphosphate hydrolases"/>
    <property type="match status" value="1"/>
</dbReference>
<keyword evidence="2" id="KW-1185">Reference proteome</keyword>
<dbReference type="GO" id="GO:0006777">
    <property type="term" value="P:Mo-molybdopterin cofactor biosynthetic process"/>
    <property type="evidence" value="ECO:0007669"/>
    <property type="project" value="InterPro"/>
</dbReference>
<dbReference type="InterPro" id="IPR027417">
    <property type="entry name" value="P-loop_NTPase"/>
</dbReference>
<dbReference type="AlphaFoldDB" id="A0A7I4XSY9"/>
<sequence length="434" mass="49058">MWTSHRFCQKLVFLETNMVKKALAREVHRATSWPAVLEICGLPRFRGYFSSVTGKIANKAMSSLNGAGDGPRGKVLSIAGCTNSGKTTLTKILCNKLMKGGATVHSIHQDEFFYTEDKVEKIYQEEGSELAFFYDYDSISAVDRDGLINAIREASLTYDYTIVEGNMVTELSQVIALCDRIMFLMLDKETCHNRRIKRTYDPPDMPGYFEKVVWPAYRQHLSNALYSARRNCRFLFLDANTTSERPDLKFMNSLIQSFLDDAVHFCYDASELEGAVRFFTSGSCEDTSLFVRTTPDTLDDRNVLQIEYDIDDEIAYKELQKLCRRIRDAYPGVERVGIFHRIGDVSAGEKLFRVAISSSQQNEASKAIEMVVDDFDRLSLIREKVVYKDDGSGQEKSGRGCTKNGCLRTEADGSLPEPSRLKRNGEVTQADTES</sequence>
<dbReference type="InterPro" id="IPR036563">
    <property type="entry name" value="MoaE_sf"/>
</dbReference>